<protein>
    <recommendedName>
        <fullName evidence="3">D-mannonate oxidoreductase</fullName>
    </recommendedName>
</protein>
<dbReference type="SUPFAM" id="SSF48179">
    <property type="entry name" value="6-phosphogluconate dehydrogenase C-terminal domain-like"/>
    <property type="match status" value="1"/>
</dbReference>
<accession>A0ABY3UQ04</accession>
<evidence type="ECO:0000313" key="1">
    <source>
        <dbReference type="EMBL" id="ULP41657.1"/>
    </source>
</evidence>
<proteinExistence type="predicted"/>
<sequence>MTSTTMLAVAGWARYMRGHDLNGRKITLEDSQAVPVVRLANMASNNPDPLLGHEMFAQVRGVPGFADRLGELIADIDEHGVVPTLRDAMRNDELVSR</sequence>
<dbReference type="Proteomes" id="UP001055171">
    <property type="component" value="Chromosome"/>
</dbReference>
<dbReference type="InterPro" id="IPR013328">
    <property type="entry name" value="6PGD_dom2"/>
</dbReference>
<dbReference type="EMBL" id="CP092423">
    <property type="protein sequence ID" value="ULP41657.1"/>
    <property type="molecule type" value="Genomic_DNA"/>
</dbReference>
<reference evidence="1" key="1">
    <citation type="submission" date="2022-08" db="EMBL/GenBank/DDBJ databases">
        <title>Complete genome sequence of 14 non-tuberculosis mycobacteria type-strains.</title>
        <authorList>
            <person name="Igarashi Y."/>
            <person name="Osugi A."/>
            <person name="Mitarai S."/>
        </authorList>
    </citation>
    <scope>NUCLEOTIDE SEQUENCE</scope>
    <source>
        <strain evidence="1">ATCC 51985</strain>
    </source>
</reference>
<organism evidence="1 2">
    <name type="scientific">Mycobacterium lentiflavum</name>
    <dbReference type="NCBI Taxonomy" id="141349"/>
    <lineage>
        <taxon>Bacteria</taxon>
        <taxon>Bacillati</taxon>
        <taxon>Actinomycetota</taxon>
        <taxon>Actinomycetes</taxon>
        <taxon>Mycobacteriales</taxon>
        <taxon>Mycobacteriaceae</taxon>
        <taxon>Mycobacterium</taxon>
        <taxon>Mycobacterium simiae complex</taxon>
    </lineage>
</organism>
<dbReference type="RefSeq" id="WP_239721094.1">
    <property type="nucleotide sequence ID" value="NZ_CP092423.2"/>
</dbReference>
<dbReference type="InterPro" id="IPR008927">
    <property type="entry name" value="6-PGluconate_DH-like_C_sf"/>
</dbReference>
<evidence type="ECO:0008006" key="3">
    <source>
        <dbReference type="Google" id="ProtNLM"/>
    </source>
</evidence>
<gene>
    <name evidence="1" type="ORF">MJO58_22905</name>
</gene>
<name>A0ABY3UQ04_MYCLN</name>
<keyword evidence="2" id="KW-1185">Reference proteome</keyword>
<evidence type="ECO:0000313" key="2">
    <source>
        <dbReference type="Proteomes" id="UP001055171"/>
    </source>
</evidence>
<dbReference type="Gene3D" id="1.10.1040.10">
    <property type="entry name" value="N-(1-d-carboxylethyl)-l-norvaline Dehydrogenase, domain 2"/>
    <property type="match status" value="1"/>
</dbReference>